<dbReference type="PANTHER" id="PTHR24038:SF11">
    <property type="entry name" value="INTEGRIN BETA-LIKE PROTEIN E"/>
    <property type="match status" value="1"/>
</dbReference>
<dbReference type="PROSITE" id="PS01187">
    <property type="entry name" value="EGF_CA"/>
    <property type="match status" value="1"/>
</dbReference>
<accession>A0A914WU08</accession>
<dbReference type="PROSITE" id="PS01248">
    <property type="entry name" value="EGF_LAM_1"/>
    <property type="match status" value="1"/>
</dbReference>
<organism evidence="11 12">
    <name type="scientific">Plectus sambesii</name>
    <dbReference type="NCBI Taxonomy" id="2011161"/>
    <lineage>
        <taxon>Eukaryota</taxon>
        <taxon>Metazoa</taxon>
        <taxon>Ecdysozoa</taxon>
        <taxon>Nematoda</taxon>
        <taxon>Chromadorea</taxon>
        <taxon>Plectida</taxon>
        <taxon>Plectina</taxon>
        <taxon>Plectoidea</taxon>
        <taxon>Plectidae</taxon>
        <taxon>Plectus</taxon>
    </lineage>
</organism>
<dbReference type="PROSITE" id="PS50026">
    <property type="entry name" value="EGF_3"/>
    <property type="match status" value="2"/>
</dbReference>
<dbReference type="SUPFAM" id="SSF57184">
    <property type="entry name" value="Growth factor receptor domain"/>
    <property type="match status" value="1"/>
</dbReference>
<comment type="caution">
    <text evidence="8">Lacks conserved residue(s) required for the propagation of feature annotation.</text>
</comment>
<dbReference type="Pfam" id="PF07645">
    <property type="entry name" value="EGF_CA"/>
    <property type="match status" value="1"/>
</dbReference>
<evidence type="ECO:0000256" key="5">
    <source>
        <dbReference type="ARBA" id="ARBA00023136"/>
    </source>
</evidence>
<dbReference type="InterPro" id="IPR049883">
    <property type="entry name" value="NOTCH1_EGF-like"/>
</dbReference>
<evidence type="ECO:0000256" key="9">
    <source>
        <dbReference type="SAM" id="MobiDB-lite"/>
    </source>
</evidence>
<evidence type="ECO:0000256" key="2">
    <source>
        <dbReference type="ARBA" id="ARBA00005897"/>
    </source>
</evidence>
<evidence type="ECO:0000259" key="10">
    <source>
        <dbReference type="PROSITE" id="PS50026"/>
    </source>
</evidence>
<evidence type="ECO:0000256" key="1">
    <source>
        <dbReference type="ARBA" id="ARBA00004370"/>
    </source>
</evidence>
<evidence type="ECO:0000256" key="3">
    <source>
        <dbReference type="ARBA" id="ARBA00022536"/>
    </source>
</evidence>
<evidence type="ECO:0000256" key="4">
    <source>
        <dbReference type="ARBA" id="ARBA00022737"/>
    </source>
</evidence>
<name>A0A914WU08_9BILA</name>
<dbReference type="SMART" id="SM00181">
    <property type="entry name" value="EGF"/>
    <property type="match status" value="3"/>
</dbReference>
<evidence type="ECO:0000256" key="6">
    <source>
        <dbReference type="ARBA" id="ARBA00023157"/>
    </source>
</evidence>
<dbReference type="SMART" id="SM00179">
    <property type="entry name" value="EGF_CA"/>
    <property type="match status" value="1"/>
</dbReference>
<dbReference type="GO" id="GO:0005509">
    <property type="term" value="F:calcium ion binding"/>
    <property type="evidence" value="ECO:0007669"/>
    <property type="project" value="InterPro"/>
</dbReference>
<feature type="domain" description="EGF-like" evidence="10">
    <location>
        <begin position="95"/>
        <end position="135"/>
    </location>
</feature>
<dbReference type="AlphaFoldDB" id="A0A914WU08"/>
<dbReference type="InterPro" id="IPR000742">
    <property type="entry name" value="EGF"/>
</dbReference>
<dbReference type="WBParaSite" id="PSAMB.scaffold484size49626.g6202.t1">
    <property type="protein sequence ID" value="PSAMB.scaffold484size49626.g6202.t1"/>
    <property type="gene ID" value="PSAMB.scaffold484size49626.g6202"/>
</dbReference>
<dbReference type="Gene3D" id="2.10.25.10">
    <property type="entry name" value="Laminin"/>
    <property type="match status" value="1"/>
</dbReference>
<evidence type="ECO:0000313" key="11">
    <source>
        <dbReference type="Proteomes" id="UP000887566"/>
    </source>
</evidence>
<sequence length="267" mass="29705">MEGRNAAIMRRLEDYPIAWSMEHVCRNRDLPAELEGLGTGKDTEHRCQSLVEEHEEMIESWYFHKQTSNPDFVAWLCIDSLTMCCPNGTFGAKCDPCPGDSNQPCFGRGKCQGEGTRTGSGKCKCDTGYVGNLCRKCDTNYYVAEQNDTFVDCRKCDDSCKGGCKFGGAIGCHDCRPGWKLDSVKGCEDVNECEEDPCREEGHEKCVNSPGSFECVCIEGYKKEDSKCVIDVIEKPKENEPSTEENNETAAVPDPEPEPITDDKVEL</sequence>
<keyword evidence="5" id="KW-0472">Membrane</keyword>
<comment type="similarity">
    <text evidence="2">Belongs to the CRELD family.</text>
</comment>
<dbReference type="PANTHER" id="PTHR24038">
    <property type="entry name" value="STABILIN"/>
    <property type="match status" value="1"/>
</dbReference>
<feature type="disulfide bond" evidence="8">
    <location>
        <begin position="125"/>
        <end position="134"/>
    </location>
</feature>
<dbReference type="InterPro" id="IPR000152">
    <property type="entry name" value="EGF-type_Asp/Asn_hydroxyl_site"/>
</dbReference>
<proteinExistence type="inferred from homology"/>
<feature type="domain" description="EGF-like" evidence="10">
    <location>
        <begin position="189"/>
        <end position="227"/>
    </location>
</feature>
<comment type="subcellular location">
    <subcellularLocation>
        <location evidence="1">Membrane</location>
    </subcellularLocation>
</comment>
<keyword evidence="7" id="KW-0325">Glycoprotein</keyword>
<keyword evidence="3 8" id="KW-0245">EGF-like domain</keyword>
<evidence type="ECO:0000256" key="7">
    <source>
        <dbReference type="ARBA" id="ARBA00023180"/>
    </source>
</evidence>
<evidence type="ECO:0000256" key="8">
    <source>
        <dbReference type="PROSITE-ProRule" id="PRU00076"/>
    </source>
</evidence>
<reference evidence="12" key="1">
    <citation type="submission" date="2022-11" db="UniProtKB">
        <authorList>
            <consortium name="WormBaseParasite"/>
        </authorList>
    </citation>
    <scope>IDENTIFICATION</scope>
</reference>
<protein>
    <submittedName>
        <fullName evidence="12">EGF-like domain-containing protein</fullName>
    </submittedName>
</protein>
<dbReference type="InterPro" id="IPR018097">
    <property type="entry name" value="EGF_Ca-bd_CS"/>
</dbReference>
<keyword evidence="11" id="KW-1185">Reference proteome</keyword>
<dbReference type="InterPro" id="IPR001881">
    <property type="entry name" value="EGF-like_Ca-bd_dom"/>
</dbReference>
<dbReference type="Pfam" id="PF11938">
    <property type="entry name" value="DUF3456"/>
    <property type="match status" value="1"/>
</dbReference>
<feature type="disulfide bond" evidence="8">
    <location>
        <begin position="198"/>
        <end position="215"/>
    </location>
</feature>
<dbReference type="CDD" id="cd00054">
    <property type="entry name" value="EGF_CA"/>
    <property type="match status" value="1"/>
</dbReference>
<dbReference type="Proteomes" id="UP000887566">
    <property type="component" value="Unplaced"/>
</dbReference>
<keyword evidence="6 8" id="KW-1015">Disulfide bond</keyword>
<keyword evidence="4" id="KW-0677">Repeat</keyword>
<dbReference type="InterPro" id="IPR009030">
    <property type="entry name" value="Growth_fac_rcpt_cys_sf"/>
</dbReference>
<dbReference type="PROSITE" id="PS00010">
    <property type="entry name" value="ASX_HYDROXYL"/>
    <property type="match status" value="1"/>
</dbReference>
<feature type="region of interest" description="Disordered" evidence="9">
    <location>
        <begin position="234"/>
        <end position="267"/>
    </location>
</feature>
<dbReference type="GO" id="GO:0016020">
    <property type="term" value="C:membrane"/>
    <property type="evidence" value="ECO:0007669"/>
    <property type="project" value="UniProtKB-SubCell"/>
</dbReference>
<dbReference type="PROSITE" id="PS00022">
    <property type="entry name" value="EGF_1"/>
    <property type="match status" value="1"/>
</dbReference>
<dbReference type="InterPro" id="IPR002049">
    <property type="entry name" value="LE_dom"/>
</dbReference>
<evidence type="ECO:0000313" key="12">
    <source>
        <dbReference type="WBParaSite" id="PSAMB.scaffold484size49626.g6202.t1"/>
    </source>
</evidence>
<dbReference type="InterPro" id="IPR021852">
    <property type="entry name" value="DUF3456"/>
</dbReference>